<keyword evidence="1" id="KW-0812">Transmembrane</keyword>
<gene>
    <name evidence="3" type="ORF">DKT75_09560</name>
</gene>
<dbReference type="Gene3D" id="3.10.620.30">
    <property type="match status" value="1"/>
</dbReference>
<keyword evidence="1" id="KW-0472">Membrane</keyword>
<dbReference type="InterPro" id="IPR038765">
    <property type="entry name" value="Papain-like_cys_pep_sf"/>
</dbReference>
<dbReference type="SMART" id="SM00460">
    <property type="entry name" value="TGc"/>
    <property type="match status" value="1"/>
</dbReference>
<feature type="transmembrane region" description="Helical" evidence="1">
    <location>
        <begin position="85"/>
        <end position="103"/>
    </location>
</feature>
<feature type="transmembrane region" description="Helical" evidence="1">
    <location>
        <begin position="570"/>
        <end position="592"/>
    </location>
</feature>
<dbReference type="Pfam" id="PF13559">
    <property type="entry name" value="DUF4129"/>
    <property type="match status" value="1"/>
</dbReference>
<name>A0A317CDP3_9GAMM</name>
<proteinExistence type="predicted"/>
<evidence type="ECO:0000313" key="4">
    <source>
        <dbReference type="Proteomes" id="UP000245506"/>
    </source>
</evidence>
<dbReference type="SUPFAM" id="SSF54001">
    <property type="entry name" value="Cysteine proteinases"/>
    <property type="match status" value="1"/>
</dbReference>
<dbReference type="AlphaFoldDB" id="A0A317CDP3"/>
<dbReference type="InterPro" id="IPR025403">
    <property type="entry name" value="TgpA-like_C"/>
</dbReference>
<dbReference type="InterPro" id="IPR052901">
    <property type="entry name" value="Bact_TGase-like"/>
</dbReference>
<feature type="transmembrane region" description="Helical" evidence="1">
    <location>
        <begin position="171"/>
        <end position="190"/>
    </location>
</feature>
<dbReference type="InterPro" id="IPR021878">
    <property type="entry name" value="TgpA_N"/>
</dbReference>
<dbReference type="PANTHER" id="PTHR42736">
    <property type="entry name" value="PROTEIN-GLUTAMINE GAMMA-GLUTAMYLTRANSFERASE"/>
    <property type="match status" value="1"/>
</dbReference>
<feature type="domain" description="Transglutaminase-like" evidence="2">
    <location>
        <begin position="422"/>
        <end position="493"/>
    </location>
</feature>
<protein>
    <submittedName>
        <fullName evidence="3">DUF3488 domain-containing protein</fullName>
    </submittedName>
</protein>
<dbReference type="InterPro" id="IPR002931">
    <property type="entry name" value="Transglutaminase-like"/>
</dbReference>
<sequence>MIDKHYKISQQITYRGMIWLLAAQLVVMLPFAFFLPIWLIPVMLVATYWRIRVIKGNAAQPKLLLNLFILALGVAGIWVSGMRLLSLDAMVSLLLLGFAFKSLEVIRQRDALVVVFIGYFLVAVGFLFSQSILAGAYGVVALIILTAALIANQQSSAQQLSQNATRSNLGLSTMMLFQCLPLMILVFVFMPRFSPLWVIPSFESQAKTGVTDTITPGDIANLAKSDELAFRVSFKGQRPAQHELYWRGLVLNNFDGKSWQQLDNAYDSFELGMYYDQHMPWSETNITQQGEPLEYDVIYEKTGQPWLFTLTPSLTLDKQVKQLGDYRIMAKNDVVTPFLLNAKTYPNAKRDLNLGEQTRRLALALPSRGDNKTREAAKQWRAESASDEDYVNKVMTRFTEKEYYYTLKPPLLGNSNTIDKFLFESQRGFCVHYAGSFVYLMRAAGIPARMVVGYLGGEWNEAGQYLAVRQYDAHAWAEVWIKGQGWKRYDPTGMVSPSRVESGLEEALSHEGSFLEGQFFSAQKFEWLDGIRKKMDSIQYGWRRWVLGYDSESQANLLQTILNKMSSIPLAALVGALFIGIFLFWFVMLGLLKRQRYESYEHQLYRKFCKRLAKHGIIREQQQTPSEFAVIASSQWPEKSDTIRSFSLIYQQICYVDNADQAHDQSFKKMRQLLSELR</sequence>
<comment type="caution">
    <text evidence="3">The sequence shown here is derived from an EMBL/GenBank/DDBJ whole genome shotgun (WGS) entry which is preliminary data.</text>
</comment>
<dbReference type="RefSeq" id="WP_109823203.1">
    <property type="nucleotide sequence ID" value="NZ_QGKL01000029.1"/>
</dbReference>
<feature type="transmembrane region" description="Helical" evidence="1">
    <location>
        <begin position="110"/>
        <end position="128"/>
    </location>
</feature>
<evidence type="ECO:0000256" key="1">
    <source>
        <dbReference type="SAM" id="Phobius"/>
    </source>
</evidence>
<dbReference type="EMBL" id="QGKL01000029">
    <property type="protein sequence ID" value="PWQ96231.1"/>
    <property type="molecule type" value="Genomic_DNA"/>
</dbReference>
<accession>A0A317CDP3</accession>
<dbReference type="Pfam" id="PF01841">
    <property type="entry name" value="Transglut_core"/>
    <property type="match status" value="1"/>
</dbReference>
<dbReference type="Pfam" id="PF11992">
    <property type="entry name" value="TgpA_N"/>
    <property type="match status" value="1"/>
</dbReference>
<keyword evidence="4" id="KW-1185">Reference proteome</keyword>
<dbReference type="PANTHER" id="PTHR42736:SF1">
    <property type="entry name" value="PROTEIN-GLUTAMINE GAMMA-GLUTAMYLTRANSFERASE"/>
    <property type="match status" value="1"/>
</dbReference>
<feature type="transmembrane region" description="Helical" evidence="1">
    <location>
        <begin position="63"/>
        <end position="79"/>
    </location>
</feature>
<evidence type="ECO:0000313" key="3">
    <source>
        <dbReference type="EMBL" id="PWQ96231.1"/>
    </source>
</evidence>
<feature type="transmembrane region" description="Helical" evidence="1">
    <location>
        <begin position="134"/>
        <end position="151"/>
    </location>
</feature>
<evidence type="ECO:0000259" key="2">
    <source>
        <dbReference type="SMART" id="SM00460"/>
    </source>
</evidence>
<dbReference type="OrthoDB" id="9804872at2"/>
<organism evidence="3 4">
    <name type="scientific">Leucothrix arctica</name>
    <dbReference type="NCBI Taxonomy" id="1481894"/>
    <lineage>
        <taxon>Bacteria</taxon>
        <taxon>Pseudomonadati</taxon>
        <taxon>Pseudomonadota</taxon>
        <taxon>Gammaproteobacteria</taxon>
        <taxon>Thiotrichales</taxon>
        <taxon>Thiotrichaceae</taxon>
        <taxon>Leucothrix</taxon>
    </lineage>
</organism>
<reference evidence="3 4" key="1">
    <citation type="submission" date="2018-05" db="EMBL/GenBank/DDBJ databases">
        <title>Leucothrix arctica sp. nov., isolated from Arctic seawater.</title>
        <authorList>
            <person name="Choi A."/>
            <person name="Baek K."/>
        </authorList>
    </citation>
    <scope>NUCLEOTIDE SEQUENCE [LARGE SCALE GENOMIC DNA]</scope>
    <source>
        <strain evidence="3 4">IMCC9719</strain>
    </source>
</reference>
<dbReference type="Proteomes" id="UP000245506">
    <property type="component" value="Unassembled WGS sequence"/>
</dbReference>
<keyword evidence="1" id="KW-1133">Transmembrane helix</keyword>